<organism evidence="1 2">
    <name type="scientific">Enterococcus gallinarum</name>
    <dbReference type="NCBI Taxonomy" id="1353"/>
    <lineage>
        <taxon>Bacteria</taxon>
        <taxon>Bacillati</taxon>
        <taxon>Bacillota</taxon>
        <taxon>Bacilli</taxon>
        <taxon>Lactobacillales</taxon>
        <taxon>Enterococcaceae</taxon>
        <taxon>Enterococcus</taxon>
    </lineage>
</organism>
<comment type="caution">
    <text evidence="1">The sequence shown here is derived from an EMBL/GenBank/DDBJ whole genome shotgun (WGS) entry which is preliminary data.</text>
</comment>
<evidence type="ECO:0000313" key="2">
    <source>
        <dbReference type="Proteomes" id="UP001183682"/>
    </source>
</evidence>
<protein>
    <submittedName>
        <fullName evidence="1">Uncharacterized protein</fullName>
    </submittedName>
</protein>
<dbReference type="Proteomes" id="UP001183682">
    <property type="component" value="Unassembled WGS sequence"/>
</dbReference>
<dbReference type="EMBL" id="JARPZN010000003">
    <property type="protein sequence ID" value="MDT2689832.1"/>
    <property type="molecule type" value="Genomic_DNA"/>
</dbReference>
<accession>A0AAE4HMX5</accession>
<sequence length="109" mass="12808">MEIMTKKKIITFISVFQRIMRKDFEYGRSLFIPNHSLREKTKKPQYKRLSKSTVSTIKGLAHLRSIASKISFRVVFTFTYIAVIKMDKQSYLQPRVLGLLSIRLLILNI</sequence>
<name>A0AAE4HMX5_ENTGA</name>
<reference evidence="1" key="1">
    <citation type="submission" date="2023-03" db="EMBL/GenBank/DDBJ databases">
        <authorList>
            <person name="Shen W."/>
            <person name="Cai J."/>
        </authorList>
    </citation>
    <scope>NUCLEOTIDE SEQUENCE</scope>
    <source>
        <strain evidence="1">K69-2</strain>
    </source>
</reference>
<proteinExistence type="predicted"/>
<evidence type="ECO:0000313" key="1">
    <source>
        <dbReference type="EMBL" id="MDT2689832.1"/>
    </source>
</evidence>
<gene>
    <name evidence="1" type="ORF">P7E30_06410</name>
</gene>
<dbReference type="AlphaFoldDB" id="A0AAE4HMX5"/>